<proteinExistence type="inferred from homology"/>
<dbReference type="Proteomes" id="UP000326780">
    <property type="component" value="Chromosome"/>
</dbReference>
<dbReference type="RefSeq" id="WP_153284972.1">
    <property type="nucleotide sequence ID" value="NZ_CP045644.1"/>
</dbReference>
<dbReference type="GO" id="GO:0047661">
    <property type="term" value="F:amino-acid racemase activity"/>
    <property type="evidence" value="ECO:0007669"/>
    <property type="project" value="InterPro"/>
</dbReference>
<sequence length="219" mass="22289">MPDILLINPNASVATTDMMVGIASAEAPAGCRVTGRTAVQGPPMIVNEDELNAAALEVLKVWRAAADEGWDGVIVSAFGDPGVELLRREAGVPVVGIAEASMLAAGEGGRRFGIATVTPDLVVPIEARAAALGLRAQYSGIRLTQGDPRALAADALALEEALAQAVQRCIDDDGAQAVIIGGGPLGQAALALTPRFKVPVIAPIGAAMRLLCSKLAVTP</sequence>
<dbReference type="Pfam" id="PF01177">
    <property type="entry name" value="Asp_Glu_race"/>
    <property type="match status" value="1"/>
</dbReference>
<dbReference type="Gene3D" id="3.40.50.12500">
    <property type="match status" value="1"/>
</dbReference>
<protein>
    <submittedName>
        <fullName evidence="2">Aspartate/glutamate racemase family protein</fullName>
    </submittedName>
</protein>
<dbReference type="PANTHER" id="PTHR28047:SF5">
    <property type="entry name" value="PROTEIN DCG1"/>
    <property type="match status" value="1"/>
</dbReference>
<evidence type="ECO:0000313" key="3">
    <source>
        <dbReference type="Proteomes" id="UP000326780"/>
    </source>
</evidence>
<gene>
    <name evidence="2" type="ORF">GFK26_28785</name>
</gene>
<dbReference type="InterPro" id="IPR053714">
    <property type="entry name" value="Iso_Racemase_Enz_sf"/>
</dbReference>
<accession>A0A5Q0M9L0</accession>
<evidence type="ECO:0000313" key="2">
    <source>
        <dbReference type="EMBL" id="QFZ86480.1"/>
    </source>
</evidence>
<name>A0A5Q0M9L0_VARPD</name>
<reference evidence="2 3" key="1">
    <citation type="submission" date="2019-10" db="EMBL/GenBank/DDBJ databases">
        <title>Complete genome sequence of Variovorax paradoxus 5C-2.</title>
        <authorList>
            <person name="Gogoleva N.E."/>
            <person name="Balkin A.S."/>
        </authorList>
    </citation>
    <scope>NUCLEOTIDE SEQUENCE [LARGE SCALE GENOMIC DNA]</scope>
    <source>
        <strain evidence="2 3">5C-2</strain>
    </source>
</reference>
<dbReference type="PANTHER" id="PTHR28047">
    <property type="entry name" value="PROTEIN DCG1"/>
    <property type="match status" value="1"/>
</dbReference>
<dbReference type="InterPro" id="IPR052186">
    <property type="entry name" value="Hydantoin_racemase-like"/>
</dbReference>
<dbReference type="AlphaFoldDB" id="A0A5Q0M9L0"/>
<organism evidence="2 3">
    <name type="scientific">Variovorax paradoxus</name>
    <dbReference type="NCBI Taxonomy" id="34073"/>
    <lineage>
        <taxon>Bacteria</taxon>
        <taxon>Pseudomonadati</taxon>
        <taxon>Pseudomonadota</taxon>
        <taxon>Betaproteobacteria</taxon>
        <taxon>Burkholderiales</taxon>
        <taxon>Comamonadaceae</taxon>
        <taxon>Variovorax</taxon>
    </lineage>
</organism>
<comment type="similarity">
    <text evidence="1">Belongs to the HyuE racemase family.</text>
</comment>
<evidence type="ECO:0000256" key="1">
    <source>
        <dbReference type="ARBA" id="ARBA00038414"/>
    </source>
</evidence>
<dbReference type="EMBL" id="CP045644">
    <property type="protein sequence ID" value="QFZ86480.1"/>
    <property type="molecule type" value="Genomic_DNA"/>
</dbReference>
<dbReference type="InterPro" id="IPR015942">
    <property type="entry name" value="Asp/Glu/hydantoin_racemase"/>
</dbReference>